<evidence type="ECO:0000259" key="5">
    <source>
        <dbReference type="Pfam" id="PF00296"/>
    </source>
</evidence>
<evidence type="ECO:0000256" key="3">
    <source>
        <dbReference type="ARBA" id="ARBA00023002"/>
    </source>
</evidence>
<evidence type="ECO:0000313" key="7">
    <source>
        <dbReference type="Proteomes" id="UP000052268"/>
    </source>
</evidence>
<protein>
    <submittedName>
        <fullName evidence="6">Alkanesulfonate monooxygenase</fullName>
    </submittedName>
</protein>
<feature type="domain" description="Luciferase-like" evidence="5">
    <location>
        <begin position="20"/>
        <end position="321"/>
    </location>
</feature>
<keyword evidence="2" id="KW-0288">FMN</keyword>
<dbReference type="PANTHER" id="PTHR42847:SF9">
    <property type="entry name" value="BLL6451 PROTEIN"/>
    <property type="match status" value="1"/>
</dbReference>
<sequence>MPVEINGLLNHNISSETHPVPFEIFDPEGIAEMAKLHDAWGYDKVLVANAAIMPDNFTIAGYVAAHTKRLGVMLAHRPGFIPPTMAARMLATLDRLMPGRVGVHIITAASDEETQADGDYRTKVERYDRAKEYIAVLRRMWTSDKPIDHEGKWFRFNGGFAAIKPTQGTVPVYFGGMSPAALEVAGEYCDTFATLSDTVAGMTEVVGKVREAAAPYDRSPRFLMSIRIVIADTEEAAWARADEIREAVAANMGKLAPNTAAVKADGFKRTAELAARGDRLEKCFWNGINQLRGGQSNSGTLVGTPEQLADALMDYYDAGVSAFILRGFDPVEDVIAIGRDLIPLVRAKVAERDAELATAMA</sequence>
<dbReference type="Gene3D" id="3.20.20.30">
    <property type="entry name" value="Luciferase-like domain"/>
    <property type="match status" value="1"/>
</dbReference>
<dbReference type="InterPro" id="IPR011251">
    <property type="entry name" value="Luciferase-like_dom"/>
</dbReference>
<dbReference type="InterPro" id="IPR036661">
    <property type="entry name" value="Luciferase-like_sf"/>
</dbReference>
<evidence type="ECO:0000256" key="1">
    <source>
        <dbReference type="ARBA" id="ARBA00022630"/>
    </source>
</evidence>
<dbReference type="AlphaFoldDB" id="A0A0J7XZB2"/>
<dbReference type="PATRIC" id="fig|1114963.3.peg.2157"/>
<dbReference type="EMBL" id="JACU01000004">
    <property type="protein sequence ID" value="KMS56538.1"/>
    <property type="molecule type" value="Genomic_DNA"/>
</dbReference>
<name>A0A0J7XZB2_9SPHN</name>
<keyword evidence="3" id="KW-0560">Oxidoreductase</keyword>
<proteinExistence type="predicted"/>
<dbReference type="Pfam" id="PF00296">
    <property type="entry name" value="Bac_luciferase"/>
    <property type="match status" value="1"/>
</dbReference>
<keyword evidence="4 6" id="KW-0503">Monooxygenase</keyword>
<dbReference type="InterPro" id="IPR050172">
    <property type="entry name" value="SsuD_RutA_monooxygenase"/>
</dbReference>
<gene>
    <name evidence="6" type="ORF">V474_16615</name>
</gene>
<reference evidence="6 7" key="1">
    <citation type="journal article" date="2015" name="G3 (Bethesda)">
        <title>Insights into Ongoing Evolution of the Hexachlorocyclohexane Catabolic Pathway from Comparative Genomics of Ten Sphingomonadaceae Strains.</title>
        <authorList>
            <person name="Pearce S.L."/>
            <person name="Oakeshott J.G."/>
            <person name="Pandey G."/>
        </authorList>
    </citation>
    <scope>NUCLEOTIDE SEQUENCE [LARGE SCALE GENOMIC DNA]</scope>
    <source>
        <strain evidence="6 7">LL02</strain>
    </source>
</reference>
<dbReference type="PANTHER" id="PTHR42847">
    <property type="entry name" value="ALKANESULFONATE MONOOXYGENASE"/>
    <property type="match status" value="1"/>
</dbReference>
<keyword evidence="1" id="KW-0285">Flavoprotein</keyword>
<dbReference type="OrthoDB" id="9814695at2"/>
<accession>A0A0J7XZB2</accession>
<dbReference type="CDD" id="cd01094">
    <property type="entry name" value="Alkanesulfonate_monoxygenase"/>
    <property type="match status" value="1"/>
</dbReference>
<dbReference type="SUPFAM" id="SSF51679">
    <property type="entry name" value="Bacterial luciferase-like"/>
    <property type="match status" value="1"/>
</dbReference>
<dbReference type="GO" id="GO:0046306">
    <property type="term" value="P:alkanesulfonate catabolic process"/>
    <property type="evidence" value="ECO:0007669"/>
    <property type="project" value="TreeGrafter"/>
</dbReference>
<comment type="caution">
    <text evidence="6">The sequence shown here is derived from an EMBL/GenBank/DDBJ whole genome shotgun (WGS) entry which is preliminary data.</text>
</comment>
<dbReference type="GO" id="GO:0008726">
    <property type="term" value="F:alkanesulfonate monooxygenase activity"/>
    <property type="evidence" value="ECO:0007669"/>
    <property type="project" value="TreeGrafter"/>
</dbReference>
<dbReference type="Proteomes" id="UP000052268">
    <property type="component" value="Unassembled WGS sequence"/>
</dbReference>
<evidence type="ECO:0000256" key="4">
    <source>
        <dbReference type="ARBA" id="ARBA00023033"/>
    </source>
</evidence>
<keyword evidence="7" id="KW-1185">Reference proteome</keyword>
<evidence type="ECO:0000256" key="2">
    <source>
        <dbReference type="ARBA" id="ARBA00022643"/>
    </source>
</evidence>
<dbReference type="RefSeq" id="WP_059151389.1">
    <property type="nucleotide sequence ID" value="NZ_KQ130453.1"/>
</dbReference>
<organism evidence="6 7">
    <name type="scientific">Novosphingobium barchaimii LL02</name>
    <dbReference type="NCBI Taxonomy" id="1114963"/>
    <lineage>
        <taxon>Bacteria</taxon>
        <taxon>Pseudomonadati</taxon>
        <taxon>Pseudomonadota</taxon>
        <taxon>Alphaproteobacteria</taxon>
        <taxon>Sphingomonadales</taxon>
        <taxon>Sphingomonadaceae</taxon>
        <taxon>Novosphingobium</taxon>
    </lineage>
</organism>
<evidence type="ECO:0000313" key="6">
    <source>
        <dbReference type="EMBL" id="KMS56538.1"/>
    </source>
</evidence>